<accession>A0A1J0GPJ6</accession>
<feature type="signal peptide" evidence="1">
    <location>
        <begin position="1"/>
        <end position="25"/>
    </location>
</feature>
<reference evidence="2 3" key="1">
    <citation type="journal article" date="2016" name="Front. Microbiol.">
        <title>Complete Genome Sequence of Clostridium estertheticum DSM 8809, a Microbe Identified in Spoiled Vacuum Packed Beef.</title>
        <authorList>
            <person name="Yu Z."/>
            <person name="Gunn L."/>
            <person name="Brennan E."/>
            <person name="Reid R."/>
            <person name="Wall P.G."/>
            <person name="Gaora O.P."/>
            <person name="Hurley D."/>
            <person name="Bolton D."/>
            <person name="Fanning S."/>
        </authorList>
    </citation>
    <scope>NUCLEOTIDE SEQUENCE [LARGE SCALE GENOMIC DNA]</scope>
    <source>
        <strain evidence="2 3">DSM 8809</strain>
        <plasmid evidence="3">Plasmid pdsm8809</plasmid>
    </source>
</reference>
<dbReference type="EMBL" id="CP015757">
    <property type="protein sequence ID" value="APC42824.1"/>
    <property type="molecule type" value="Genomic_DNA"/>
</dbReference>
<name>A0A1J0GPJ6_9CLOT</name>
<evidence type="ECO:0000256" key="1">
    <source>
        <dbReference type="SAM" id="SignalP"/>
    </source>
</evidence>
<keyword evidence="1" id="KW-0732">Signal</keyword>
<sequence length="358" mass="39039">MKCFFRKLSILVVSFSLISTNVIFATTTTQPEQNLISKNVKSATTTTQPEQKLKSKGFKEVTSIEWNEATSKTDALPKNKTKDGLDISKGKTIIQNNGNPIKTNMLSKKDGNELFAVTTDIKNGISYKTYYFANTESIDMNDVLKKIDDASETISPESASLLASTPVGTGSLVHIFNYSNYAIVSGVKRVISTLTENIEFTRKSDNTMISTTADTAKVGSIWDITATSQLAIVYSPLNIASLSTNLNVNWSNENLLSYSPKVTSGTVSIGLAGILPTFNYAFPSGPFNIIDRSSTANKYGDWLFTSKLYPKVFNTKPAVRVTNTSGNLALSFKHTITIQNGPSFSSGAMTVYVPDRNK</sequence>
<protein>
    <submittedName>
        <fullName evidence="2">Uncharacterized protein</fullName>
    </submittedName>
</protein>
<proteinExistence type="predicted"/>
<keyword evidence="2" id="KW-0614">Plasmid</keyword>
<keyword evidence="3" id="KW-1185">Reference proteome</keyword>
<dbReference type="AlphaFoldDB" id="A0A1J0GPJ6"/>
<feature type="chain" id="PRO_5009612009" evidence="1">
    <location>
        <begin position="26"/>
        <end position="358"/>
    </location>
</feature>
<evidence type="ECO:0000313" key="2">
    <source>
        <dbReference type="EMBL" id="APC42824.1"/>
    </source>
</evidence>
<dbReference type="RefSeq" id="WP_071615103.1">
    <property type="nucleotide sequence ID" value="NZ_CP015757.1"/>
</dbReference>
<dbReference type="KEGG" id="ceu:A7L45_22050"/>
<organism evidence="2 3">
    <name type="scientific">Clostridium estertheticum subsp. estertheticum</name>
    <dbReference type="NCBI Taxonomy" id="1552"/>
    <lineage>
        <taxon>Bacteria</taxon>
        <taxon>Bacillati</taxon>
        <taxon>Bacillota</taxon>
        <taxon>Clostridia</taxon>
        <taxon>Eubacteriales</taxon>
        <taxon>Clostridiaceae</taxon>
        <taxon>Clostridium</taxon>
    </lineage>
</organism>
<dbReference type="Proteomes" id="UP000182569">
    <property type="component" value="Plasmid pdsm8809"/>
</dbReference>
<gene>
    <name evidence="2" type="ORF">A7L45_22050</name>
</gene>
<geneLocation type="plasmid" evidence="3">
    <name>pdsm8809</name>
</geneLocation>
<evidence type="ECO:0000313" key="3">
    <source>
        <dbReference type="Proteomes" id="UP000182569"/>
    </source>
</evidence>